<name>A0A1M5PPP6_9BRAD</name>
<dbReference type="AlphaFoldDB" id="A0A1M5PPP6"/>
<sequence length="29" mass="3386">MQVTGRITKHPANWLRGFCWLDELTDLAI</sequence>
<gene>
    <name evidence="1" type="ORF">SAMN05443248_3441</name>
</gene>
<evidence type="ECO:0000313" key="2">
    <source>
        <dbReference type="Proteomes" id="UP000189796"/>
    </source>
</evidence>
<protein>
    <submittedName>
        <fullName evidence="1">Uncharacterized protein</fullName>
    </submittedName>
</protein>
<evidence type="ECO:0000313" key="1">
    <source>
        <dbReference type="EMBL" id="SHH03233.1"/>
    </source>
</evidence>
<dbReference type="EMBL" id="LT670817">
    <property type="protein sequence ID" value="SHH03233.1"/>
    <property type="molecule type" value="Genomic_DNA"/>
</dbReference>
<dbReference type="Proteomes" id="UP000189796">
    <property type="component" value="Chromosome I"/>
</dbReference>
<organism evidence="1 2">
    <name type="scientific">Bradyrhizobium erythrophlei</name>
    <dbReference type="NCBI Taxonomy" id="1437360"/>
    <lineage>
        <taxon>Bacteria</taxon>
        <taxon>Pseudomonadati</taxon>
        <taxon>Pseudomonadota</taxon>
        <taxon>Alphaproteobacteria</taxon>
        <taxon>Hyphomicrobiales</taxon>
        <taxon>Nitrobacteraceae</taxon>
        <taxon>Bradyrhizobium</taxon>
    </lineage>
</organism>
<proteinExistence type="predicted"/>
<reference evidence="1 2" key="1">
    <citation type="submission" date="2016-11" db="EMBL/GenBank/DDBJ databases">
        <authorList>
            <person name="Jaros S."/>
            <person name="Januszkiewicz K."/>
            <person name="Wedrychowicz H."/>
        </authorList>
    </citation>
    <scope>NUCLEOTIDE SEQUENCE [LARGE SCALE GENOMIC DNA]</scope>
    <source>
        <strain evidence="1 2">GAS138</strain>
    </source>
</reference>
<accession>A0A1M5PPP6</accession>